<dbReference type="InterPro" id="IPR008927">
    <property type="entry name" value="6-PGluconate_DH-like_C_sf"/>
</dbReference>
<dbReference type="Gene3D" id="1.10.1040.10">
    <property type="entry name" value="N-(1-d-carboxylethyl)-l-norvaline Dehydrogenase, domain 2"/>
    <property type="match status" value="1"/>
</dbReference>
<evidence type="ECO:0000313" key="7">
    <source>
        <dbReference type="EMBL" id="TGZ82500.1"/>
    </source>
</evidence>
<keyword evidence="8" id="KW-1185">Reference proteome</keyword>
<dbReference type="InterPro" id="IPR029154">
    <property type="entry name" value="HIBADH-like_NADP-bd"/>
</dbReference>
<dbReference type="AlphaFoldDB" id="A0A4S2N0E3"/>
<evidence type="ECO:0000259" key="6">
    <source>
        <dbReference type="Pfam" id="PF14833"/>
    </source>
</evidence>
<evidence type="ECO:0000256" key="3">
    <source>
        <dbReference type="ARBA" id="ARBA00023027"/>
    </source>
</evidence>
<keyword evidence="2" id="KW-0560">Oxidoreductase</keyword>
<evidence type="ECO:0000259" key="5">
    <source>
        <dbReference type="Pfam" id="PF03446"/>
    </source>
</evidence>
<reference evidence="7 8" key="1">
    <citation type="submission" date="2019-04" db="EMBL/GenBank/DDBJ databases">
        <title>Comparative genomics and transcriptomics to analyze fruiting body development in filamentous ascomycetes.</title>
        <authorList>
            <consortium name="DOE Joint Genome Institute"/>
            <person name="Lutkenhaus R."/>
            <person name="Traeger S."/>
            <person name="Breuer J."/>
            <person name="Kuo A."/>
            <person name="Lipzen A."/>
            <person name="Pangilinan J."/>
            <person name="Dilworth D."/>
            <person name="Sandor L."/>
            <person name="Poggeler S."/>
            <person name="Barry K."/>
            <person name="Grigoriev I.V."/>
            <person name="Nowrousian M."/>
        </authorList>
    </citation>
    <scope>NUCLEOTIDE SEQUENCE [LARGE SCALE GENOMIC DNA]</scope>
    <source>
        <strain evidence="7 8">CBS 389.68</strain>
    </source>
</reference>
<dbReference type="SUPFAM" id="SSF48179">
    <property type="entry name" value="6-phosphogluconate dehydrogenase C-terminal domain-like"/>
    <property type="match status" value="1"/>
</dbReference>
<sequence>MSRNLATKATHPSAGLPVIVYNRTFARTEAFAGSLPDGAVTIAKTIEDAVEPADIIWTSLSNDQTVIDVYEEALKQDVKGKIFVETSTILPETADKVAEMVEKQGAEFVTCPVFGAPATADAGTVIAVLAGKPSTVSKISPYLDGTISRKTIAMPSESPSKALLLKLHGNSFILSMISALSYGHTFAEKTGLGTSVLHEFITSMFPGPYAAYSERMLSGDYYTRDEPLFAVDLARKDLGHMLTLADAVGVDMKVLRVVDEHLKIVKKEMGEKGDLPGVYGAVRLESGLPFGNQEKEEEQD</sequence>
<dbReference type="InterPro" id="IPR015815">
    <property type="entry name" value="HIBADH-related"/>
</dbReference>
<dbReference type="EMBL" id="ML220115">
    <property type="protein sequence ID" value="TGZ82500.1"/>
    <property type="molecule type" value="Genomic_DNA"/>
</dbReference>
<dbReference type="STRING" id="341454.A0A4S2N0E3"/>
<accession>A0A4S2N0E3</accession>
<evidence type="ECO:0000256" key="2">
    <source>
        <dbReference type="ARBA" id="ARBA00023002"/>
    </source>
</evidence>
<dbReference type="Pfam" id="PF03446">
    <property type="entry name" value="NAD_binding_2"/>
    <property type="match status" value="1"/>
</dbReference>
<dbReference type="Pfam" id="PF14833">
    <property type="entry name" value="NAD_binding_11"/>
    <property type="match status" value="1"/>
</dbReference>
<feature type="domain" description="3-hydroxyisobutyrate dehydrogenase-like NAD-binding" evidence="6">
    <location>
        <begin position="166"/>
        <end position="275"/>
    </location>
</feature>
<dbReference type="Gene3D" id="3.40.50.720">
    <property type="entry name" value="NAD(P)-binding Rossmann-like Domain"/>
    <property type="match status" value="1"/>
</dbReference>
<feature type="domain" description="6-phosphogluconate dehydrogenase NADP-binding" evidence="5">
    <location>
        <begin position="3"/>
        <end position="144"/>
    </location>
</feature>
<evidence type="ECO:0008006" key="9">
    <source>
        <dbReference type="Google" id="ProtNLM"/>
    </source>
</evidence>
<dbReference type="GO" id="GO:0050661">
    <property type="term" value="F:NADP binding"/>
    <property type="evidence" value="ECO:0007669"/>
    <property type="project" value="InterPro"/>
</dbReference>
<dbReference type="InParanoid" id="A0A4S2N0E3"/>
<evidence type="ECO:0000256" key="1">
    <source>
        <dbReference type="ARBA" id="ARBA00007598"/>
    </source>
</evidence>
<evidence type="ECO:0000313" key="8">
    <source>
        <dbReference type="Proteomes" id="UP000298138"/>
    </source>
</evidence>
<name>A0A4S2N0E3_9PEZI</name>
<proteinExistence type="inferred from homology"/>
<keyword evidence="3" id="KW-0520">NAD</keyword>
<dbReference type="PIRSF" id="PIRSF000103">
    <property type="entry name" value="HIBADH"/>
    <property type="match status" value="1"/>
</dbReference>
<dbReference type="Proteomes" id="UP000298138">
    <property type="component" value="Unassembled WGS sequence"/>
</dbReference>
<protein>
    <recommendedName>
        <fullName evidence="9">NAD(P)-binding protein</fullName>
    </recommendedName>
</protein>
<dbReference type="InterPro" id="IPR051265">
    <property type="entry name" value="HIBADH-related_NP60_sf"/>
</dbReference>
<evidence type="ECO:0000256" key="4">
    <source>
        <dbReference type="PIRSR" id="PIRSR000103-1"/>
    </source>
</evidence>
<feature type="active site" evidence="4">
    <location>
        <position position="166"/>
    </location>
</feature>
<dbReference type="InterPro" id="IPR036291">
    <property type="entry name" value="NAD(P)-bd_dom_sf"/>
</dbReference>
<comment type="similarity">
    <text evidence="1">Belongs to the HIBADH-related family. NP60 subfamily.</text>
</comment>
<dbReference type="OrthoDB" id="435038at2759"/>
<dbReference type="PANTHER" id="PTHR43580">
    <property type="entry name" value="OXIDOREDUCTASE GLYR1-RELATED"/>
    <property type="match status" value="1"/>
</dbReference>
<organism evidence="7 8">
    <name type="scientific">Ascodesmis nigricans</name>
    <dbReference type="NCBI Taxonomy" id="341454"/>
    <lineage>
        <taxon>Eukaryota</taxon>
        <taxon>Fungi</taxon>
        <taxon>Dikarya</taxon>
        <taxon>Ascomycota</taxon>
        <taxon>Pezizomycotina</taxon>
        <taxon>Pezizomycetes</taxon>
        <taxon>Pezizales</taxon>
        <taxon>Ascodesmidaceae</taxon>
        <taxon>Ascodesmis</taxon>
    </lineage>
</organism>
<gene>
    <name evidence="7" type="ORF">EX30DRAFT_187504</name>
</gene>
<dbReference type="GO" id="GO:0016491">
    <property type="term" value="F:oxidoreductase activity"/>
    <property type="evidence" value="ECO:0007669"/>
    <property type="project" value="UniProtKB-KW"/>
</dbReference>
<dbReference type="SUPFAM" id="SSF51735">
    <property type="entry name" value="NAD(P)-binding Rossmann-fold domains"/>
    <property type="match status" value="1"/>
</dbReference>
<dbReference type="GO" id="GO:0051287">
    <property type="term" value="F:NAD binding"/>
    <property type="evidence" value="ECO:0007669"/>
    <property type="project" value="InterPro"/>
</dbReference>
<dbReference type="PANTHER" id="PTHR43580:SF3">
    <property type="entry name" value="6-PHOSPHOGLUCONATE DEHYDROGENASE FAMILY PROTEIN (AFU_ORTHOLOGUE AFUA_2G11600)"/>
    <property type="match status" value="1"/>
</dbReference>
<dbReference type="InterPro" id="IPR006115">
    <property type="entry name" value="6PGDH_NADP-bd"/>
</dbReference>
<dbReference type="InterPro" id="IPR013328">
    <property type="entry name" value="6PGD_dom2"/>
</dbReference>